<feature type="transmembrane region" description="Helical" evidence="7">
    <location>
        <begin position="326"/>
        <end position="347"/>
    </location>
</feature>
<dbReference type="GO" id="GO:0005886">
    <property type="term" value="C:plasma membrane"/>
    <property type="evidence" value="ECO:0007669"/>
    <property type="project" value="UniProtKB-SubCell"/>
</dbReference>
<comment type="caution">
    <text evidence="10">The sequence shown here is derived from an EMBL/GenBank/DDBJ whole genome shotgun (WGS) entry which is preliminary data.</text>
</comment>
<evidence type="ECO:0000256" key="3">
    <source>
        <dbReference type="ARBA" id="ARBA00022475"/>
    </source>
</evidence>
<proteinExistence type="inferred from homology"/>
<evidence type="ECO:0000256" key="4">
    <source>
        <dbReference type="ARBA" id="ARBA00022692"/>
    </source>
</evidence>
<accession>A0A084IR66</accession>
<comment type="subcellular location">
    <subcellularLocation>
        <location evidence="1">Cell membrane</location>
        <topology evidence="1">Multi-pass membrane protein</topology>
    </subcellularLocation>
</comment>
<name>A0A084IR66_SALHC</name>
<evidence type="ECO:0000256" key="1">
    <source>
        <dbReference type="ARBA" id="ARBA00004651"/>
    </source>
</evidence>
<keyword evidence="11" id="KW-1185">Reference proteome</keyword>
<feature type="transmembrane region" description="Helical" evidence="7">
    <location>
        <begin position="6"/>
        <end position="26"/>
    </location>
</feature>
<dbReference type="PANTHER" id="PTHR30353:SF15">
    <property type="entry name" value="INNER MEMBRANE PROTEIN YABI"/>
    <property type="match status" value="1"/>
</dbReference>
<feature type="transmembrane region" description="Helical" evidence="7">
    <location>
        <begin position="425"/>
        <end position="443"/>
    </location>
</feature>
<feature type="transmembrane region" description="Helical" evidence="7">
    <location>
        <begin position="180"/>
        <end position="202"/>
    </location>
</feature>
<evidence type="ECO:0000256" key="6">
    <source>
        <dbReference type="ARBA" id="ARBA00023136"/>
    </source>
</evidence>
<keyword evidence="6 7" id="KW-0472">Membrane</keyword>
<evidence type="ECO:0000259" key="8">
    <source>
        <dbReference type="Pfam" id="PF09335"/>
    </source>
</evidence>
<feature type="transmembrane region" description="Helical" evidence="7">
    <location>
        <begin position="59"/>
        <end position="81"/>
    </location>
</feature>
<reference evidence="10 11" key="1">
    <citation type="submission" date="2013-03" db="EMBL/GenBank/DDBJ databases">
        <title>Salinisphaera hydrothermalis C41B8 Genome Sequencing.</title>
        <authorList>
            <person name="Li C."/>
            <person name="Lai Q."/>
            <person name="Shao Z."/>
        </authorList>
    </citation>
    <scope>NUCLEOTIDE SEQUENCE [LARGE SCALE GENOMIC DNA]</scope>
    <source>
        <strain evidence="10 11">C41B8</strain>
    </source>
</reference>
<feature type="transmembrane region" description="Helical" evidence="7">
    <location>
        <begin position="367"/>
        <end position="387"/>
    </location>
</feature>
<dbReference type="PANTHER" id="PTHR30353">
    <property type="entry name" value="INNER MEMBRANE PROTEIN DEDA-RELATED"/>
    <property type="match status" value="1"/>
</dbReference>
<dbReference type="SUPFAM" id="SSF48317">
    <property type="entry name" value="Acid phosphatase/Vanadium-dependent haloperoxidase"/>
    <property type="match status" value="1"/>
</dbReference>
<evidence type="ECO:0000256" key="5">
    <source>
        <dbReference type="ARBA" id="ARBA00022989"/>
    </source>
</evidence>
<evidence type="ECO:0000313" key="11">
    <source>
        <dbReference type="Proteomes" id="UP000028302"/>
    </source>
</evidence>
<dbReference type="AlphaFoldDB" id="A0A084IR66"/>
<feature type="transmembrane region" description="Helical" evidence="7">
    <location>
        <begin position="399"/>
        <end position="419"/>
    </location>
</feature>
<dbReference type="eggNOG" id="COG0586">
    <property type="taxonomic scope" value="Bacteria"/>
</dbReference>
<gene>
    <name evidence="10" type="ORF">C41B8_00585</name>
</gene>
<organism evidence="10 11">
    <name type="scientific">Salinisphaera hydrothermalis (strain C41B8)</name>
    <dbReference type="NCBI Taxonomy" id="1304275"/>
    <lineage>
        <taxon>Bacteria</taxon>
        <taxon>Pseudomonadati</taxon>
        <taxon>Pseudomonadota</taxon>
        <taxon>Gammaproteobacteria</taxon>
        <taxon>Salinisphaerales</taxon>
        <taxon>Salinisphaeraceae</taxon>
        <taxon>Salinisphaera</taxon>
    </lineage>
</organism>
<dbReference type="InterPro" id="IPR032816">
    <property type="entry name" value="VTT_dom"/>
</dbReference>
<feature type="transmembrane region" description="Helical" evidence="7">
    <location>
        <begin position="149"/>
        <end position="168"/>
    </location>
</feature>
<dbReference type="STRING" id="1304275.C41B8_00585"/>
<dbReference type="InterPro" id="IPR032818">
    <property type="entry name" value="DedA-like"/>
</dbReference>
<sequence>MAHEIIAGILAWVSAHPTLALAVVFAVAVAESLFLFGLLIPGAIFMFAFGALIGSDALAAVPTFAAAVIGTILGDSASYALGRRYRGRLHALPGLSRIPGGVARGEAFFARHGGKGIVLGRLIGALRPVMPTVAGAAGLSITRFAVMEVIASALWAPIYIGPGVVFGASLDLAAQVATRLAILLIGASAIVWALTSLARLLVVAGRSAGRRYAERLMSWSRRHRRLGLLGPALADPRQPEIPALAVAAAVLMAAVAILYLGLWGWAGPRYPTTFDALAFYLIASLHNAPTDMVARLVAELGSPLVYLPFAAAIGLTLSLMGNWRAAAHWIVAVGFSAAVTLLLRWLLAIPPPAVYFQLAAVDPMYLAGGGQDLILCATVYGLAGMIVGARQPLDLRPYYYSATVAGVVLIALARLYLGLDWASDSLIGLGVAFVWINLLMIGFRRQRPRRIRGRPVLTALGVCVVFAGLLVLLPGGALHDLPGRLGAPIAGPAQVVDDWAGGGYAELPAHIQTLRGRNGAPLNVQAAGDLAAVHAALFDAGWRPPTQLGAGSALRSLAPDTPIDALPVLPRVHQGRRPALVLTHPIDGSPGRRWVLRLWATARVTGHGHRPIWVGMIDGQHVGHELQMLTTARDEMDYRAASAFLAANLASHGIDHRSVSRDGFTRILLWPRALDGDAKVWPPQGLLN</sequence>
<feature type="transmembrane region" description="Helical" evidence="7">
    <location>
        <begin position="300"/>
        <end position="319"/>
    </location>
</feature>
<keyword evidence="3" id="KW-1003">Cell membrane</keyword>
<keyword evidence="4 7" id="KW-0812">Transmembrane</keyword>
<feature type="transmembrane region" description="Helical" evidence="7">
    <location>
        <begin position="243"/>
        <end position="266"/>
    </location>
</feature>
<protein>
    <submittedName>
        <fullName evidence="10">DedA family protein</fullName>
    </submittedName>
</protein>
<evidence type="ECO:0000259" key="9">
    <source>
        <dbReference type="Pfam" id="PF14067"/>
    </source>
</evidence>
<dbReference type="Pfam" id="PF09335">
    <property type="entry name" value="VTT_dom"/>
    <property type="match status" value="1"/>
</dbReference>
<comment type="similarity">
    <text evidence="2">Belongs to the DedA family.</text>
</comment>
<evidence type="ECO:0000313" key="10">
    <source>
        <dbReference type="EMBL" id="KEZ79200.1"/>
    </source>
</evidence>
<feature type="domain" description="LssY-like C-terminal" evidence="9">
    <location>
        <begin position="506"/>
        <end position="617"/>
    </location>
</feature>
<dbReference type="EMBL" id="APNK01000001">
    <property type="protein sequence ID" value="KEZ79200.1"/>
    <property type="molecule type" value="Genomic_DNA"/>
</dbReference>
<feature type="transmembrane region" description="Helical" evidence="7">
    <location>
        <begin position="455"/>
        <end position="478"/>
    </location>
</feature>
<dbReference type="Proteomes" id="UP000028302">
    <property type="component" value="Unassembled WGS sequence"/>
</dbReference>
<keyword evidence="5 7" id="KW-1133">Transmembrane helix</keyword>
<evidence type="ECO:0000256" key="2">
    <source>
        <dbReference type="ARBA" id="ARBA00010792"/>
    </source>
</evidence>
<dbReference type="RefSeq" id="WP_037332738.1">
    <property type="nucleotide sequence ID" value="NZ_APNK01000001.1"/>
</dbReference>
<dbReference type="OrthoDB" id="9780918at2"/>
<evidence type="ECO:0000256" key="7">
    <source>
        <dbReference type="SAM" id="Phobius"/>
    </source>
</evidence>
<feature type="transmembrane region" description="Helical" evidence="7">
    <location>
        <begin position="33"/>
        <end position="53"/>
    </location>
</feature>
<feature type="domain" description="VTT" evidence="8">
    <location>
        <begin position="40"/>
        <end position="163"/>
    </location>
</feature>
<dbReference type="InterPro" id="IPR025902">
    <property type="entry name" value="LssY-like-C_dom"/>
</dbReference>
<dbReference type="InterPro" id="IPR036938">
    <property type="entry name" value="PAP2/HPO_sf"/>
</dbReference>
<dbReference type="Pfam" id="PF14067">
    <property type="entry name" value="LssY_C"/>
    <property type="match status" value="1"/>
</dbReference>